<dbReference type="RefSeq" id="WP_043750373.1">
    <property type="nucleotide sequence ID" value="NZ_CP051248.1"/>
</dbReference>
<protein>
    <submittedName>
        <fullName evidence="2">Uncharacterized protein</fullName>
    </submittedName>
</protein>
<feature type="region of interest" description="Disordered" evidence="1">
    <location>
        <begin position="13"/>
        <end position="43"/>
    </location>
</feature>
<gene>
    <name evidence="2" type="ORF">ATO9_14590</name>
</gene>
<evidence type="ECO:0000313" key="3">
    <source>
        <dbReference type="Proteomes" id="UP000030004"/>
    </source>
</evidence>
<dbReference type="STRING" id="1461694.ATO9_14590"/>
<accession>A0A0A0ED24</accession>
<dbReference type="Proteomes" id="UP000030004">
    <property type="component" value="Unassembled WGS sequence"/>
</dbReference>
<keyword evidence="3" id="KW-1185">Reference proteome</keyword>
<comment type="caution">
    <text evidence="2">The sequence shown here is derived from an EMBL/GenBank/DDBJ whole genome shotgun (WGS) entry which is preliminary data.</text>
</comment>
<proteinExistence type="predicted"/>
<dbReference type="AlphaFoldDB" id="A0A0A0ED24"/>
<evidence type="ECO:0000256" key="1">
    <source>
        <dbReference type="SAM" id="MobiDB-lite"/>
    </source>
</evidence>
<dbReference type="EMBL" id="AQQX01000005">
    <property type="protein sequence ID" value="KGM48200.1"/>
    <property type="molecule type" value="Genomic_DNA"/>
</dbReference>
<evidence type="ECO:0000313" key="2">
    <source>
        <dbReference type="EMBL" id="KGM48200.1"/>
    </source>
</evidence>
<name>A0A0A0ED24_9RHOB</name>
<sequence>MIRAKFFHFPRSAGDRVPGRTASRRVRGYPGDRVSVPPRQGPDRLTYRQTTVLALIAAATLLAAIGRHEAPRELAQPASVAASDSADL</sequence>
<organism evidence="2 3">
    <name type="scientific">Pseudooceanicola atlanticus</name>
    <dbReference type="NCBI Taxonomy" id="1461694"/>
    <lineage>
        <taxon>Bacteria</taxon>
        <taxon>Pseudomonadati</taxon>
        <taxon>Pseudomonadota</taxon>
        <taxon>Alphaproteobacteria</taxon>
        <taxon>Rhodobacterales</taxon>
        <taxon>Paracoccaceae</taxon>
        <taxon>Pseudooceanicola</taxon>
    </lineage>
</organism>
<reference evidence="2 3" key="1">
    <citation type="journal article" date="2015" name="Antonie Van Leeuwenhoek">
        <title>Pseudooceanicola atlanticus gen. nov. sp. nov., isolated from surface seawater of the Atlantic Ocean and reclassification of Oceanicola batsensis, Oceanicola marinus, Oceanicola nitratireducens, Oceanicola nanhaiensis, Oceanicola antarcticus and Oceanicola flagellatus, as Pseudooceanicola batsensis comb. nov., Pseudooceanicola marinus comb. nov., Pseudooceanicola nitratireducens comb. nov., Pseudooceanicola nanhaiensis comb. nov., Pseudooceanicola antarcticus comb. nov., and Pseudooceanicola flagellatus comb. nov.</title>
        <authorList>
            <person name="Lai Q."/>
            <person name="Li G."/>
            <person name="Liu X."/>
            <person name="Du Y."/>
            <person name="Sun F."/>
            <person name="Shao Z."/>
        </authorList>
    </citation>
    <scope>NUCLEOTIDE SEQUENCE [LARGE SCALE GENOMIC DNA]</scope>
    <source>
        <strain evidence="2 3">22II-s11g</strain>
    </source>
</reference>